<accession>A0A922J765</accession>
<protein>
    <submittedName>
        <fullName evidence="1">Uncharacterized protein</fullName>
    </submittedName>
</protein>
<dbReference type="AlphaFoldDB" id="A0A922J765"/>
<evidence type="ECO:0000313" key="2">
    <source>
        <dbReference type="Proteomes" id="UP000811246"/>
    </source>
</evidence>
<dbReference type="EMBL" id="CM031833">
    <property type="protein sequence ID" value="KAG6695722.1"/>
    <property type="molecule type" value="Genomic_DNA"/>
</dbReference>
<gene>
    <name evidence="1" type="ORF">I3842_09G111800</name>
</gene>
<organism evidence="1 2">
    <name type="scientific">Carya illinoinensis</name>
    <name type="common">Pecan</name>
    <dbReference type="NCBI Taxonomy" id="32201"/>
    <lineage>
        <taxon>Eukaryota</taxon>
        <taxon>Viridiplantae</taxon>
        <taxon>Streptophyta</taxon>
        <taxon>Embryophyta</taxon>
        <taxon>Tracheophyta</taxon>
        <taxon>Spermatophyta</taxon>
        <taxon>Magnoliopsida</taxon>
        <taxon>eudicotyledons</taxon>
        <taxon>Gunneridae</taxon>
        <taxon>Pentapetalae</taxon>
        <taxon>rosids</taxon>
        <taxon>fabids</taxon>
        <taxon>Fagales</taxon>
        <taxon>Juglandaceae</taxon>
        <taxon>Carya</taxon>
    </lineage>
</organism>
<reference evidence="1" key="1">
    <citation type="submission" date="2021-01" db="EMBL/GenBank/DDBJ databases">
        <authorList>
            <person name="Lovell J.T."/>
            <person name="Bentley N."/>
            <person name="Bhattarai G."/>
            <person name="Jenkins J.W."/>
            <person name="Sreedasyam A."/>
            <person name="Alarcon Y."/>
            <person name="Bock C."/>
            <person name="Boston L."/>
            <person name="Carlson J."/>
            <person name="Cervantes K."/>
            <person name="Clermont K."/>
            <person name="Krom N."/>
            <person name="Kubenka K."/>
            <person name="Mamidi S."/>
            <person name="Mattison C."/>
            <person name="Monteros M."/>
            <person name="Pisani C."/>
            <person name="Plott C."/>
            <person name="Rajasekar S."/>
            <person name="Rhein H.S."/>
            <person name="Rohla C."/>
            <person name="Song M."/>
            <person name="Hilaire R.S."/>
            <person name="Shu S."/>
            <person name="Wells L."/>
            <person name="Wang X."/>
            <person name="Webber J."/>
            <person name="Heerema R.J."/>
            <person name="Klein P."/>
            <person name="Conner P."/>
            <person name="Grauke L."/>
            <person name="Grimwood J."/>
            <person name="Schmutz J."/>
            <person name="Randall J.J."/>
        </authorList>
    </citation>
    <scope>NUCLEOTIDE SEQUENCE</scope>
    <source>
        <tissue evidence="1">Leaf</tissue>
    </source>
</reference>
<proteinExistence type="predicted"/>
<comment type="caution">
    <text evidence="1">The sequence shown here is derived from an EMBL/GenBank/DDBJ whole genome shotgun (WGS) entry which is preliminary data.</text>
</comment>
<name>A0A922J765_CARIL</name>
<dbReference type="Proteomes" id="UP000811246">
    <property type="component" value="Chromosome 9"/>
</dbReference>
<sequence length="101" mass="11639">MLVLQFLHLSVSFSPFLLLCMEDYMLNLDQSSPSCLDLIQELHIFILFGIVHWIGIVCGSQTSGCQKIYKTSGLNKERNTGVFCAKVFWLVKFRFKEFVLL</sequence>
<evidence type="ECO:0000313" key="1">
    <source>
        <dbReference type="EMBL" id="KAG6695722.1"/>
    </source>
</evidence>